<reference evidence="2 3" key="1">
    <citation type="submission" date="2019-07" db="EMBL/GenBank/DDBJ databases">
        <title>complete genome sequencing of Ornithinimicrobium sp. H23M54.</title>
        <authorList>
            <person name="Bae J.-W."/>
            <person name="Lee S.-Y."/>
        </authorList>
    </citation>
    <scope>NUCLEOTIDE SEQUENCE [LARGE SCALE GENOMIC DNA]</scope>
    <source>
        <strain evidence="2 3">H23M54</strain>
    </source>
</reference>
<dbReference type="OrthoDB" id="5143160at2"/>
<feature type="domain" description="GCN5-related N-acetyltransferase Rv2170-like" evidence="1">
    <location>
        <begin position="199"/>
        <end position="261"/>
    </location>
</feature>
<organism evidence="2 3">
    <name type="scientific">Ornithinimicrobium ciconiae</name>
    <dbReference type="NCBI Taxonomy" id="2594265"/>
    <lineage>
        <taxon>Bacteria</taxon>
        <taxon>Bacillati</taxon>
        <taxon>Actinomycetota</taxon>
        <taxon>Actinomycetes</taxon>
        <taxon>Micrococcales</taxon>
        <taxon>Ornithinimicrobiaceae</taxon>
        <taxon>Ornithinimicrobium</taxon>
    </lineage>
</organism>
<evidence type="ECO:0000259" key="1">
    <source>
        <dbReference type="Pfam" id="PF08445"/>
    </source>
</evidence>
<dbReference type="SUPFAM" id="SSF55729">
    <property type="entry name" value="Acyl-CoA N-acyltransferases (Nat)"/>
    <property type="match status" value="1"/>
</dbReference>
<dbReference type="KEGG" id="orz:FNH13_11735"/>
<evidence type="ECO:0000313" key="3">
    <source>
        <dbReference type="Proteomes" id="UP000315395"/>
    </source>
</evidence>
<protein>
    <recommendedName>
        <fullName evidence="1">GCN5-related N-acetyltransferase Rv2170-like domain-containing protein</fullName>
    </recommendedName>
</protein>
<dbReference type="AlphaFoldDB" id="A0A516GBK6"/>
<name>A0A516GBK6_9MICO</name>
<evidence type="ECO:0000313" key="2">
    <source>
        <dbReference type="EMBL" id="QDO88914.1"/>
    </source>
</evidence>
<sequence>MPTDTRLRSLASHAELLELTQGDPFVRWGIPDPLPGVVLATDGAVAVERFGRRGRGLWVFPHSGGGTEAIRALLGGLGGPMAELQTAAISIPQEYAAQLAEAFPLGTGGEWDWMWTTRTPPRGIPGESDLIVLDDTDDAAEIAALSTAHSPSGEGGPGTGRTRLWLGLRSTGTGADRRLAASGELVAVGAMQSLESGVPHLAGIVTHGSHRGRGLARAITAGLTRSALTSHGVCTLGMYSDNPSARAVYTGLGYRTAHAWHSRRILTGSEQETLSQ</sequence>
<dbReference type="Pfam" id="PF08445">
    <property type="entry name" value="FR47"/>
    <property type="match status" value="1"/>
</dbReference>
<dbReference type="GO" id="GO:0016747">
    <property type="term" value="F:acyltransferase activity, transferring groups other than amino-acyl groups"/>
    <property type="evidence" value="ECO:0007669"/>
    <property type="project" value="InterPro"/>
</dbReference>
<keyword evidence="3" id="KW-1185">Reference proteome</keyword>
<gene>
    <name evidence="2" type="ORF">FNH13_11735</name>
</gene>
<dbReference type="Proteomes" id="UP000315395">
    <property type="component" value="Chromosome"/>
</dbReference>
<dbReference type="InterPro" id="IPR016181">
    <property type="entry name" value="Acyl_CoA_acyltransferase"/>
</dbReference>
<dbReference type="Gene3D" id="3.40.630.30">
    <property type="match status" value="1"/>
</dbReference>
<dbReference type="InterPro" id="IPR013653">
    <property type="entry name" value="GCN5-like_dom"/>
</dbReference>
<dbReference type="EMBL" id="CP041616">
    <property type="protein sequence ID" value="QDO88914.1"/>
    <property type="molecule type" value="Genomic_DNA"/>
</dbReference>
<dbReference type="RefSeq" id="WP_143783591.1">
    <property type="nucleotide sequence ID" value="NZ_CP041616.1"/>
</dbReference>
<proteinExistence type="predicted"/>
<accession>A0A516GBK6</accession>